<accession>A0A1E8Q6A5</accession>
<evidence type="ECO:0008006" key="3">
    <source>
        <dbReference type="Google" id="ProtNLM"/>
    </source>
</evidence>
<organism evidence="1 2">
    <name type="scientific">Mycolicibacterium grossiae</name>
    <dbReference type="NCBI Taxonomy" id="1552759"/>
    <lineage>
        <taxon>Bacteria</taxon>
        <taxon>Bacillati</taxon>
        <taxon>Actinomycetota</taxon>
        <taxon>Actinomycetes</taxon>
        <taxon>Mycobacteriales</taxon>
        <taxon>Mycobacteriaceae</taxon>
        <taxon>Mycolicibacterium</taxon>
    </lineage>
</organism>
<reference evidence="1 2" key="1">
    <citation type="submission" date="2016-09" db="EMBL/GenBank/DDBJ databases">
        <title>genome sequence of Mycobacterium sp. 739 SCH.</title>
        <authorList>
            <person name="Greninger A.L."/>
            <person name="Qin X."/>
            <person name="Jerome K."/>
            <person name="Vora S."/>
            <person name="Quinn K."/>
        </authorList>
    </citation>
    <scope>NUCLEOTIDE SEQUENCE [LARGE SCALE GENOMIC DNA]</scope>
    <source>
        <strain evidence="1 2">SCH</strain>
    </source>
</reference>
<keyword evidence="2" id="KW-1185">Reference proteome</keyword>
<comment type="caution">
    <text evidence="1">The sequence shown here is derived from an EMBL/GenBank/DDBJ whole genome shotgun (WGS) entry which is preliminary data.</text>
</comment>
<gene>
    <name evidence="1" type="ORF">BEL07_09885</name>
</gene>
<name>A0A1E8Q6A5_9MYCO</name>
<dbReference type="Proteomes" id="UP000178953">
    <property type="component" value="Unassembled WGS sequence"/>
</dbReference>
<dbReference type="OrthoDB" id="4743914at2"/>
<dbReference type="AlphaFoldDB" id="A0A1E8Q6A5"/>
<dbReference type="RefSeq" id="WP_070352931.1">
    <property type="nucleotide sequence ID" value="NZ_CP043474.1"/>
</dbReference>
<proteinExistence type="predicted"/>
<evidence type="ECO:0000313" key="1">
    <source>
        <dbReference type="EMBL" id="OFJ53996.1"/>
    </source>
</evidence>
<evidence type="ECO:0000313" key="2">
    <source>
        <dbReference type="Proteomes" id="UP000178953"/>
    </source>
</evidence>
<sequence>MGALGNDGVSDPLTPEQAKSQVIDAARSAVTALDLQPIKAVLWLASCNDQGDAPFRGRMRISYPLAATPDASGTQIAEMVRRLQDAGWSTPTDFATHGSALRKDGVVLAFEPQSVADTTRGIQVYGECRDVTTTKGNEGPDEDVALTPR</sequence>
<dbReference type="EMBL" id="MCHX01000018">
    <property type="protein sequence ID" value="OFJ53996.1"/>
    <property type="molecule type" value="Genomic_DNA"/>
</dbReference>
<protein>
    <recommendedName>
        <fullName evidence="3">Lipoprotein LppJ</fullName>
    </recommendedName>
</protein>